<reference evidence="3" key="2">
    <citation type="submission" date="2021-09" db="EMBL/GenBank/DDBJ databases">
        <authorList>
            <person name="Jia N."/>
            <person name="Wang J."/>
            <person name="Shi W."/>
            <person name="Du L."/>
            <person name="Sun Y."/>
            <person name="Zhan W."/>
            <person name="Jiang J."/>
            <person name="Wang Q."/>
            <person name="Zhang B."/>
            <person name="Ji P."/>
            <person name="Sakyi L.B."/>
            <person name="Cui X."/>
            <person name="Yuan T."/>
            <person name="Jiang B."/>
            <person name="Yang W."/>
            <person name="Lam T.T.-Y."/>
            <person name="Chang Q."/>
            <person name="Ding S."/>
            <person name="Wang X."/>
            <person name="Zhu J."/>
            <person name="Ruan X."/>
            <person name="Zhao L."/>
            <person name="Wei J."/>
            <person name="Que T."/>
            <person name="Du C."/>
            <person name="Cheng J."/>
            <person name="Dai P."/>
            <person name="Han X."/>
            <person name="Huang E."/>
            <person name="Gao Y."/>
            <person name="Liu J."/>
            <person name="Shao H."/>
            <person name="Ye R."/>
            <person name="Li L."/>
            <person name="Wei W."/>
            <person name="Wang X."/>
            <person name="Wang C."/>
            <person name="Huo Q."/>
            <person name="Li W."/>
            <person name="Guo W."/>
            <person name="Chen H."/>
            <person name="Chen S."/>
            <person name="Zhou L."/>
            <person name="Zhou L."/>
            <person name="Ni X."/>
            <person name="Tian J."/>
            <person name="Zhou Y."/>
            <person name="Sheng Y."/>
            <person name="Liu T."/>
            <person name="Pan Y."/>
            <person name="Xia L."/>
            <person name="Li J."/>
            <person name="Zhao F."/>
            <person name="Cao W."/>
        </authorList>
    </citation>
    <scope>NUCLEOTIDE SEQUENCE</scope>
    <source>
        <strain evidence="3">Rmic-2018</strain>
        <tissue evidence="3">Larvae</tissue>
    </source>
</reference>
<keyword evidence="1" id="KW-1133">Transmembrane helix</keyword>
<dbReference type="SUPFAM" id="SSF82615">
    <property type="entry name" value="Polo-box domain"/>
    <property type="match status" value="1"/>
</dbReference>
<feature type="domain" description="POLO box" evidence="2">
    <location>
        <begin position="155"/>
        <end position="197"/>
    </location>
</feature>
<dbReference type="Proteomes" id="UP000821866">
    <property type="component" value="Unassembled WGS sequence"/>
</dbReference>
<dbReference type="EMBL" id="JABSTU010006011">
    <property type="protein sequence ID" value="KAH7934703.1"/>
    <property type="molecule type" value="Genomic_DNA"/>
</dbReference>
<protein>
    <recommendedName>
        <fullName evidence="2">POLO box domain-containing protein</fullName>
    </recommendedName>
</protein>
<dbReference type="Gene3D" id="3.30.1120.30">
    <property type="entry name" value="POLO box domain"/>
    <property type="match status" value="1"/>
</dbReference>
<feature type="transmembrane region" description="Helical" evidence="1">
    <location>
        <begin position="20"/>
        <end position="40"/>
    </location>
</feature>
<evidence type="ECO:0000313" key="3">
    <source>
        <dbReference type="EMBL" id="KAH7934703.1"/>
    </source>
</evidence>
<dbReference type="Pfam" id="PF00659">
    <property type="entry name" value="POLO_box"/>
    <property type="match status" value="1"/>
</dbReference>
<evidence type="ECO:0000259" key="2">
    <source>
        <dbReference type="Pfam" id="PF00659"/>
    </source>
</evidence>
<proteinExistence type="predicted"/>
<keyword evidence="1" id="KW-0472">Membrane</keyword>
<evidence type="ECO:0000313" key="4">
    <source>
        <dbReference type="Proteomes" id="UP000821866"/>
    </source>
</evidence>
<comment type="caution">
    <text evidence="3">The sequence shown here is derived from an EMBL/GenBank/DDBJ whole genome shotgun (WGS) entry which is preliminary data.</text>
</comment>
<evidence type="ECO:0000256" key="1">
    <source>
        <dbReference type="SAM" id="Phobius"/>
    </source>
</evidence>
<dbReference type="InterPro" id="IPR000959">
    <property type="entry name" value="POLO_box_dom"/>
</dbReference>
<reference evidence="3" key="1">
    <citation type="journal article" date="2020" name="Cell">
        <title>Large-Scale Comparative Analyses of Tick Genomes Elucidate Their Genetic Diversity and Vector Capacities.</title>
        <authorList>
            <consortium name="Tick Genome and Microbiome Consortium (TIGMIC)"/>
            <person name="Jia N."/>
            <person name="Wang J."/>
            <person name="Shi W."/>
            <person name="Du L."/>
            <person name="Sun Y."/>
            <person name="Zhan W."/>
            <person name="Jiang J.F."/>
            <person name="Wang Q."/>
            <person name="Zhang B."/>
            <person name="Ji P."/>
            <person name="Bell-Sakyi L."/>
            <person name="Cui X.M."/>
            <person name="Yuan T.T."/>
            <person name="Jiang B.G."/>
            <person name="Yang W.F."/>
            <person name="Lam T.T."/>
            <person name="Chang Q.C."/>
            <person name="Ding S.J."/>
            <person name="Wang X.J."/>
            <person name="Zhu J.G."/>
            <person name="Ruan X.D."/>
            <person name="Zhao L."/>
            <person name="Wei J.T."/>
            <person name="Ye R.Z."/>
            <person name="Que T.C."/>
            <person name="Du C.H."/>
            <person name="Zhou Y.H."/>
            <person name="Cheng J.X."/>
            <person name="Dai P.F."/>
            <person name="Guo W.B."/>
            <person name="Han X.H."/>
            <person name="Huang E.J."/>
            <person name="Li L.F."/>
            <person name="Wei W."/>
            <person name="Gao Y.C."/>
            <person name="Liu J.Z."/>
            <person name="Shao H.Z."/>
            <person name="Wang X."/>
            <person name="Wang C.C."/>
            <person name="Yang T.C."/>
            <person name="Huo Q.B."/>
            <person name="Li W."/>
            <person name="Chen H.Y."/>
            <person name="Chen S.E."/>
            <person name="Zhou L.G."/>
            <person name="Ni X.B."/>
            <person name="Tian J.H."/>
            <person name="Sheng Y."/>
            <person name="Liu T."/>
            <person name="Pan Y.S."/>
            <person name="Xia L.Y."/>
            <person name="Li J."/>
            <person name="Zhao F."/>
            <person name="Cao W.C."/>
        </authorList>
    </citation>
    <scope>NUCLEOTIDE SEQUENCE</scope>
    <source>
        <strain evidence="3">Rmic-2018</strain>
    </source>
</reference>
<gene>
    <name evidence="3" type="ORF">HPB51_028930</name>
</gene>
<dbReference type="AlphaFoldDB" id="A0A9J6CVK5"/>
<name>A0A9J6CVK5_RHIMP</name>
<keyword evidence="4" id="KW-1185">Reference proteome</keyword>
<dbReference type="InterPro" id="IPR036947">
    <property type="entry name" value="POLO_box_dom_sf"/>
</dbReference>
<organism evidence="3 4">
    <name type="scientific">Rhipicephalus microplus</name>
    <name type="common">Cattle tick</name>
    <name type="synonym">Boophilus microplus</name>
    <dbReference type="NCBI Taxonomy" id="6941"/>
    <lineage>
        <taxon>Eukaryota</taxon>
        <taxon>Metazoa</taxon>
        <taxon>Ecdysozoa</taxon>
        <taxon>Arthropoda</taxon>
        <taxon>Chelicerata</taxon>
        <taxon>Arachnida</taxon>
        <taxon>Acari</taxon>
        <taxon>Parasitiformes</taxon>
        <taxon>Ixodida</taxon>
        <taxon>Ixodoidea</taxon>
        <taxon>Ixodidae</taxon>
        <taxon>Rhipicephalinae</taxon>
        <taxon>Rhipicephalus</taxon>
        <taxon>Boophilus</taxon>
    </lineage>
</organism>
<sequence>MPVVVVCWDVYAVSNSVMAFAISQTGILVAIHALDALAAIKVPRRDRLRIALCGVAFSSGPQAALNRILAGTTGNLRLISRGVGGRKWGEGHSATGSFGAGLADDYLLTIKASLRVVRSAGIAFWITLLHNGPQGGLATSRVHCRQGLRACTLVDSLFQTNFFQSHTKLILCPLMAAGTYVDNNRTFDTARLETPQRLPTSVICSSRRVGTRWRA</sequence>
<keyword evidence="1" id="KW-0812">Transmembrane</keyword>
<accession>A0A9J6CVK5</accession>